<dbReference type="InParanoid" id="A0A803JK28"/>
<reference evidence="1" key="2">
    <citation type="submission" date="2021-03" db="UniProtKB">
        <authorList>
            <consortium name="Ensembl"/>
        </authorList>
    </citation>
    <scope>IDENTIFICATION</scope>
</reference>
<organism evidence="1">
    <name type="scientific">Xenopus tropicalis</name>
    <name type="common">Western clawed frog</name>
    <name type="synonym">Silurana tropicalis</name>
    <dbReference type="NCBI Taxonomy" id="8364"/>
    <lineage>
        <taxon>Eukaryota</taxon>
        <taxon>Metazoa</taxon>
        <taxon>Chordata</taxon>
        <taxon>Craniata</taxon>
        <taxon>Vertebrata</taxon>
        <taxon>Euteleostomi</taxon>
        <taxon>Amphibia</taxon>
        <taxon>Batrachia</taxon>
        <taxon>Anura</taxon>
        <taxon>Pipoidea</taxon>
        <taxon>Pipidae</taxon>
        <taxon>Xenopodinae</taxon>
        <taxon>Xenopus</taxon>
        <taxon>Silurana</taxon>
    </lineage>
</organism>
<dbReference type="SUPFAM" id="SSF47072">
    <property type="entry name" value="Cysteine alpha-hairpin motif"/>
    <property type="match status" value="1"/>
</dbReference>
<dbReference type="InterPro" id="IPR009069">
    <property type="entry name" value="Cys_alpha_HP_mot_SF"/>
</dbReference>
<proteinExistence type="predicted"/>
<dbReference type="Gene3D" id="1.10.287.1130">
    <property type="entry name" value="CytochromE C oxidase copper chaperone"/>
    <property type="match status" value="1"/>
</dbReference>
<dbReference type="Ensembl" id="ENSXETT00000111212">
    <property type="protein sequence ID" value="ENSXETP00000108304"/>
    <property type="gene ID" value="ENSXETG00000045284"/>
</dbReference>
<sequence length="81" mass="9191">GPSEDSCYANTWHSMEMHCEIWMAVKAYLEKMCEPEFKAMRDCCSKYTAHRSVCCSGFQHEGLTLQSAVNIVTPLLVDKLV</sequence>
<reference evidence="1" key="1">
    <citation type="journal article" date="2010" name="Science">
        <title>The genome of the Western clawed frog Xenopus tropicalis.</title>
        <authorList>
            <person name="Hellsten U."/>
            <person name="Harland R.M."/>
            <person name="Gilchrist M.J."/>
            <person name="Hendrix D."/>
            <person name="Jurka J."/>
            <person name="Kapitonov V."/>
            <person name="Ovcharenko I."/>
            <person name="Putnam N.H."/>
            <person name="Shu S."/>
            <person name="Taher L."/>
            <person name="Blitz I.L."/>
            <person name="Blumberg B."/>
            <person name="Dichmann D.S."/>
            <person name="Dubchak I."/>
            <person name="Amaya E."/>
            <person name="Detter J.C."/>
            <person name="Fletcher R."/>
            <person name="Gerhard D.S."/>
            <person name="Goodstein D."/>
            <person name="Graves T."/>
            <person name="Grigoriev I.V."/>
            <person name="Grimwood J."/>
            <person name="Kawashima T."/>
            <person name="Lindquist E."/>
            <person name="Lucas S.M."/>
            <person name="Mead P.E."/>
            <person name="Mitros T."/>
            <person name="Ogino H."/>
            <person name="Ohta Y."/>
            <person name="Poliakov A.V."/>
            <person name="Pollet N."/>
            <person name="Robert J."/>
            <person name="Salamov A."/>
            <person name="Sater A.K."/>
            <person name="Schmutz J."/>
            <person name="Terry A."/>
            <person name="Vize P.D."/>
            <person name="Warren W.C."/>
            <person name="Wells D."/>
            <person name="Wills A."/>
            <person name="Wilson R.K."/>
            <person name="Zimmerman L.B."/>
            <person name="Zorn A.M."/>
            <person name="Grainger R."/>
            <person name="Grammer T."/>
            <person name="Khokha M.K."/>
            <person name="Richardson P.M."/>
            <person name="Rokhsar D.S."/>
        </authorList>
    </citation>
    <scope>NUCLEOTIDE SEQUENCE [LARGE SCALE GENOMIC DNA]</scope>
    <source>
        <strain evidence="1">Nigerian</strain>
    </source>
</reference>
<evidence type="ECO:0000313" key="1">
    <source>
        <dbReference type="Ensembl" id="ENSXETP00000108304"/>
    </source>
</evidence>
<protein>
    <submittedName>
        <fullName evidence="1">Uncharacterized protein</fullName>
    </submittedName>
</protein>
<dbReference type="FunCoup" id="A0A803JK28">
    <property type="interactions" value="274"/>
</dbReference>
<name>A0A803JK28_XENTR</name>
<dbReference type="AlphaFoldDB" id="A0A803JK28"/>
<accession>A0A803JK28</accession>